<name>A0ABP8GQN4_9BACT</name>
<gene>
    <name evidence="2" type="ORF">GCM10023184_18530</name>
</gene>
<accession>A0ABP8GQN4</accession>
<evidence type="ECO:0000313" key="3">
    <source>
        <dbReference type="Proteomes" id="UP001501725"/>
    </source>
</evidence>
<protein>
    <submittedName>
        <fullName evidence="2">Uncharacterized protein</fullName>
    </submittedName>
</protein>
<comment type="caution">
    <text evidence="2">The sequence shown here is derived from an EMBL/GenBank/DDBJ whole genome shotgun (WGS) entry which is preliminary data.</text>
</comment>
<keyword evidence="3" id="KW-1185">Reference proteome</keyword>
<sequence length="182" mass="19994">MEQKKEINLKETLRDAAQAVVQDPITLTVDITPQGRFHALLQRLRLAPRKRTLCIRPATLGTLQRISALVLTIDQEALRKGMLSGSYELADKHAPTIARIIALAVTNRRALPSAGLERFILEQFSPGALVQTLGIVMHQLDIKSFTTAIVSIRGLNLLEKREETSPETPAEMIAPGMPSAAQ</sequence>
<dbReference type="EMBL" id="BAABGY010000007">
    <property type="protein sequence ID" value="GAA4328574.1"/>
    <property type="molecule type" value="Genomic_DNA"/>
</dbReference>
<dbReference type="Proteomes" id="UP001501725">
    <property type="component" value="Unassembled WGS sequence"/>
</dbReference>
<feature type="region of interest" description="Disordered" evidence="1">
    <location>
        <begin position="161"/>
        <end position="182"/>
    </location>
</feature>
<proteinExistence type="predicted"/>
<evidence type="ECO:0000313" key="2">
    <source>
        <dbReference type="EMBL" id="GAA4328574.1"/>
    </source>
</evidence>
<reference evidence="3" key="1">
    <citation type="journal article" date="2019" name="Int. J. Syst. Evol. Microbiol.">
        <title>The Global Catalogue of Microorganisms (GCM) 10K type strain sequencing project: providing services to taxonomists for standard genome sequencing and annotation.</title>
        <authorList>
            <consortium name="The Broad Institute Genomics Platform"/>
            <consortium name="The Broad Institute Genome Sequencing Center for Infectious Disease"/>
            <person name="Wu L."/>
            <person name="Ma J."/>
        </authorList>
    </citation>
    <scope>NUCLEOTIDE SEQUENCE [LARGE SCALE GENOMIC DNA]</scope>
    <source>
        <strain evidence="3">JCM 17919</strain>
    </source>
</reference>
<evidence type="ECO:0000256" key="1">
    <source>
        <dbReference type="SAM" id="MobiDB-lite"/>
    </source>
</evidence>
<dbReference type="RefSeq" id="WP_345255294.1">
    <property type="nucleotide sequence ID" value="NZ_BAABGY010000007.1"/>
</dbReference>
<organism evidence="2 3">
    <name type="scientific">Flaviaesturariibacter amylovorans</name>
    <dbReference type="NCBI Taxonomy" id="1084520"/>
    <lineage>
        <taxon>Bacteria</taxon>
        <taxon>Pseudomonadati</taxon>
        <taxon>Bacteroidota</taxon>
        <taxon>Chitinophagia</taxon>
        <taxon>Chitinophagales</taxon>
        <taxon>Chitinophagaceae</taxon>
        <taxon>Flaviaestuariibacter</taxon>
    </lineage>
</organism>